<keyword evidence="3" id="KW-1185">Reference proteome</keyword>
<dbReference type="Gene3D" id="2.60.40.1120">
    <property type="entry name" value="Carboxypeptidase-like, regulatory domain"/>
    <property type="match status" value="1"/>
</dbReference>
<sequence length="1122" mass="116997">MAHSAARPLLLTALLAAGSPHGLTVWGTAYAQQDPGQAGQSPAPQAPSNTPSNQNQPGKTSIQVAEPGDFLTLPLQVPVAVSYTVQAALPPGWSLLTTETSGTDGVAVVALHLSEGAAAGPRPLTFTLRTTDGVVVSVPLTVTVAAHPDFVVVLPATDRLRPGEGRKYTARITNTGNATDTLRLRVEGSATVSTEQVTLAPGESAEVQLAYTQRSLGNADTVRLTALSTVEPGLTRDSLLVLSINNGQVEGGGPQLNWSAALAPQVNWNSAPKSTGTPETGIPDLPGSVPTLPGLPDGNDTPETATPTLKPDAPTWTWGGTFNASLGGDLSDYARGSASYSLRRAEDGQMIDRATVQVIRGDLTVRALGSNFFRQLGLEAEYGRGDYSYGVGVYREAAQNGQPAGFSVAGRLGHTSGLYLSASHRFVDAGTTSLDVGWRRQLGAWLPSAEVSVRHAGSDWGVALRQRLNYENKILLAQQDYRYDSLSRSQQLDVRVGSRQQLPFGINAALSVSNAAGVWRYGVSGAASYRPDPTFGVTLQANAGSDRFSAQLSTLKEWRWGSADVFVSGQLNYEGGVADGVLQATGVLPAGGGALLLRGTLGYRGAAGLLYGAGAGYIHGAFSVAGGAQSDAKKTILSFSAAYRPARGVSATADYLLSNTEGGSAQTVRASVGYNADRWSAAVLGGYGVGAPQNEGFTYGARVGVQVIPSVQLSVQAERTGERTRVSVRGNLTPSGAFKTPDAVVNLFGGRDAGTLQLLAFLDGNKNGVQDAGEAGIASRFMVGEQVVATDERGSGSTLLKPGKYNVQLEGDVLAQYLIPSLPEVAVPLRQTVTLAIPVQQVGTVQGQLTDDTGHPLAGVPLQLNGPEGSVNALTDATGFYRAGGLGFGTYDLSVQADPALYRAPEPFRLVVDATHVLITQNLQLESAATLTSLSAEDLTLSVTLPQQPVPPGAVVPVRAEVESAADAVHLEGLGEPLPLTSLDGRIWSGTVKLAADQQTTEVQVVAQRGTHSGSERAILLVDPALPAATLRAVPYSALPAQILTLRTVLYVPATQIEVRDETGQLTPLLHLATSEPETPATVEHQYTAQFTANTAPGTHTLTLLVDGQVRAQATYQVLGRP</sequence>
<dbReference type="Proteomes" id="UP000639973">
    <property type="component" value="Unassembled WGS sequence"/>
</dbReference>
<comment type="caution">
    <text evidence="2">The sequence shown here is derived from an EMBL/GenBank/DDBJ whole genome shotgun (WGS) entry which is preliminary data.</text>
</comment>
<dbReference type="EMBL" id="BMOL01000005">
    <property type="protein sequence ID" value="GGL78768.1"/>
    <property type="molecule type" value="Genomic_DNA"/>
</dbReference>
<reference evidence="3" key="1">
    <citation type="journal article" date="2019" name="Int. J. Syst. Evol. Microbiol.">
        <title>The Global Catalogue of Microorganisms (GCM) 10K type strain sequencing project: providing services to taxonomists for standard genome sequencing and annotation.</title>
        <authorList>
            <consortium name="The Broad Institute Genomics Platform"/>
            <consortium name="The Broad Institute Genome Sequencing Center for Infectious Disease"/>
            <person name="Wu L."/>
            <person name="Ma J."/>
        </authorList>
    </citation>
    <scope>NUCLEOTIDE SEQUENCE [LARGE SCALE GENOMIC DNA]</scope>
    <source>
        <strain evidence="3">JCM 15442</strain>
    </source>
</reference>
<proteinExistence type="predicted"/>
<organism evidence="2 3">
    <name type="scientific">Deinococcus aerolatus</name>
    <dbReference type="NCBI Taxonomy" id="522487"/>
    <lineage>
        <taxon>Bacteria</taxon>
        <taxon>Thermotogati</taxon>
        <taxon>Deinococcota</taxon>
        <taxon>Deinococci</taxon>
        <taxon>Deinococcales</taxon>
        <taxon>Deinococcaceae</taxon>
        <taxon>Deinococcus</taxon>
    </lineage>
</organism>
<evidence type="ECO:0008006" key="4">
    <source>
        <dbReference type="Google" id="ProtNLM"/>
    </source>
</evidence>
<dbReference type="InterPro" id="IPR013783">
    <property type="entry name" value="Ig-like_fold"/>
</dbReference>
<feature type="region of interest" description="Disordered" evidence="1">
    <location>
        <begin position="269"/>
        <end position="313"/>
    </location>
</feature>
<dbReference type="SUPFAM" id="SSF49452">
    <property type="entry name" value="Starch-binding domain-like"/>
    <property type="match status" value="1"/>
</dbReference>
<evidence type="ECO:0000256" key="1">
    <source>
        <dbReference type="SAM" id="MobiDB-lite"/>
    </source>
</evidence>
<dbReference type="Gene3D" id="2.60.40.10">
    <property type="entry name" value="Immunoglobulins"/>
    <property type="match status" value="1"/>
</dbReference>
<feature type="region of interest" description="Disordered" evidence="1">
    <location>
        <begin position="33"/>
        <end position="62"/>
    </location>
</feature>
<protein>
    <recommendedName>
        <fullName evidence="4">Carboxypeptidase regulatory-like domain-containing protein</fullName>
    </recommendedName>
</protein>
<name>A0ABQ2G6W8_9DEIO</name>
<evidence type="ECO:0000313" key="3">
    <source>
        <dbReference type="Proteomes" id="UP000639973"/>
    </source>
</evidence>
<gene>
    <name evidence="2" type="ORF">GCM10010840_15770</name>
</gene>
<dbReference type="InterPro" id="IPR013784">
    <property type="entry name" value="Carb-bd-like_fold"/>
</dbReference>
<feature type="compositionally biased region" description="Polar residues" evidence="1">
    <location>
        <begin position="269"/>
        <end position="278"/>
    </location>
</feature>
<accession>A0ABQ2G6W8</accession>
<evidence type="ECO:0000313" key="2">
    <source>
        <dbReference type="EMBL" id="GGL78768.1"/>
    </source>
</evidence>